<dbReference type="InterPro" id="IPR009048">
    <property type="entry name" value="A-macroglobulin_rcpt-bd"/>
</dbReference>
<dbReference type="RefSeq" id="XP_025026804.1">
    <property type="nucleotide sequence ID" value="XM_025171036.1"/>
</dbReference>
<dbReference type="OrthoDB" id="6359008at2759"/>
<evidence type="ECO:0000256" key="4">
    <source>
        <dbReference type="SAM" id="SignalP"/>
    </source>
</evidence>
<evidence type="ECO:0000256" key="3">
    <source>
        <dbReference type="ARBA" id="ARBA00023157"/>
    </source>
</evidence>
<reference evidence="7" key="1">
    <citation type="submission" date="2025-08" db="UniProtKB">
        <authorList>
            <consortium name="RefSeq"/>
        </authorList>
    </citation>
    <scope>IDENTIFICATION</scope>
    <source>
        <tissue evidence="7">Liver</tissue>
    </source>
</reference>
<dbReference type="InterPro" id="IPR036595">
    <property type="entry name" value="A-macroglobulin_rcpt-bd_sf"/>
</dbReference>
<dbReference type="OMA" id="WDIVEHY"/>
<dbReference type="Pfam" id="PF07677">
    <property type="entry name" value="A2M_recep"/>
    <property type="match status" value="1"/>
</dbReference>
<keyword evidence="6" id="KW-1185">Reference proteome</keyword>
<dbReference type="FunFam" id="2.60.40.1940:FF:000001">
    <property type="entry name" value="Complement component C3"/>
    <property type="match status" value="1"/>
</dbReference>
<feature type="chain" id="PRO_5039952581" evidence="4">
    <location>
        <begin position="23"/>
        <end position="1629"/>
    </location>
</feature>
<dbReference type="Pfam" id="PF07703">
    <property type="entry name" value="A2M_BRD"/>
    <property type="match status" value="1"/>
</dbReference>
<dbReference type="InterPro" id="IPR013783">
    <property type="entry name" value="Ig-like_fold"/>
</dbReference>
<dbReference type="SMART" id="SM01360">
    <property type="entry name" value="A2M"/>
    <property type="match status" value="1"/>
</dbReference>
<keyword evidence="2" id="KW-0964">Secreted</keyword>
<dbReference type="PANTHER" id="PTHR11412:SF81">
    <property type="entry name" value="COMPLEMENT C3"/>
    <property type="match status" value="1"/>
</dbReference>
<dbReference type="PANTHER" id="PTHR11412">
    <property type="entry name" value="MACROGLOBULIN / COMPLEMENT"/>
    <property type="match status" value="1"/>
</dbReference>
<keyword evidence="3" id="KW-1015">Disulfide bond</keyword>
<dbReference type="FunFam" id="2.40.50.120:FF:000013">
    <property type="entry name" value="Complement C3"/>
    <property type="match status" value="1"/>
</dbReference>
<keyword evidence="4" id="KW-0732">Signal</keyword>
<feature type="domain" description="NTR" evidence="5">
    <location>
        <begin position="1483"/>
        <end position="1626"/>
    </location>
</feature>
<dbReference type="SUPFAM" id="SSF47686">
    <property type="entry name" value="Anaphylotoxins (complement system)"/>
    <property type="match status" value="1"/>
</dbReference>
<dbReference type="GO" id="GO:0004866">
    <property type="term" value="F:endopeptidase inhibitor activity"/>
    <property type="evidence" value="ECO:0007669"/>
    <property type="project" value="InterPro"/>
</dbReference>
<dbReference type="KEGG" id="pbi:103066229"/>
<dbReference type="SMART" id="SM01359">
    <property type="entry name" value="A2M_N_2"/>
    <property type="match status" value="1"/>
</dbReference>
<dbReference type="Gene3D" id="2.60.40.1940">
    <property type="match status" value="1"/>
</dbReference>
<dbReference type="InterPro" id="IPR041425">
    <property type="entry name" value="C3/4/5_MG1"/>
</dbReference>
<dbReference type="InterPro" id="IPR011626">
    <property type="entry name" value="Alpha-macroglobulin_TED"/>
</dbReference>
<dbReference type="InterPro" id="IPR001134">
    <property type="entry name" value="Netrin_domain"/>
</dbReference>
<organism evidence="6 7">
    <name type="scientific">Python bivittatus</name>
    <name type="common">Burmese python</name>
    <name type="synonym">Python molurus bivittatus</name>
    <dbReference type="NCBI Taxonomy" id="176946"/>
    <lineage>
        <taxon>Eukaryota</taxon>
        <taxon>Metazoa</taxon>
        <taxon>Chordata</taxon>
        <taxon>Craniata</taxon>
        <taxon>Vertebrata</taxon>
        <taxon>Euteleostomi</taxon>
        <taxon>Lepidosauria</taxon>
        <taxon>Squamata</taxon>
        <taxon>Bifurcata</taxon>
        <taxon>Unidentata</taxon>
        <taxon>Episquamata</taxon>
        <taxon>Toxicofera</taxon>
        <taxon>Serpentes</taxon>
        <taxon>Henophidia</taxon>
        <taxon>Pythonidae</taxon>
        <taxon>Python</taxon>
    </lineage>
</organism>
<evidence type="ECO:0000259" key="5">
    <source>
        <dbReference type="PROSITE" id="PS50189"/>
    </source>
</evidence>
<dbReference type="Gene3D" id="1.50.10.20">
    <property type="match status" value="1"/>
</dbReference>
<comment type="subcellular location">
    <subcellularLocation>
        <location evidence="1">Secreted</location>
    </subcellularLocation>
</comment>
<dbReference type="InterPro" id="IPR040839">
    <property type="entry name" value="MG4"/>
</dbReference>
<feature type="signal peptide" evidence="4">
    <location>
        <begin position="1"/>
        <end position="22"/>
    </location>
</feature>
<dbReference type="Gene3D" id="2.40.50.120">
    <property type="match status" value="1"/>
</dbReference>
<dbReference type="Gene3D" id="2.20.130.20">
    <property type="match status" value="1"/>
</dbReference>
<dbReference type="Pfam" id="PF17789">
    <property type="entry name" value="MG4"/>
    <property type="match status" value="1"/>
</dbReference>
<dbReference type="Pfam" id="PF21308">
    <property type="entry name" value="C3_CUB2"/>
    <property type="match status" value="1"/>
</dbReference>
<dbReference type="Gene3D" id="2.60.40.690">
    <property type="entry name" value="Alpha-macroglobulin, receptor-binding domain"/>
    <property type="match status" value="1"/>
</dbReference>
<dbReference type="Gene3D" id="2.60.40.10">
    <property type="entry name" value="Immunoglobulins"/>
    <property type="match status" value="2"/>
</dbReference>
<dbReference type="InterPro" id="IPR008993">
    <property type="entry name" value="TIMP-like_OB-fold"/>
</dbReference>
<dbReference type="InterPro" id="IPR002890">
    <property type="entry name" value="MG2"/>
</dbReference>
<accession>A0A9F5J4T4</accession>
<dbReference type="Gene3D" id="1.20.91.20">
    <property type="entry name" value="Anaphylotoxins (complement system)"/>
    <property type="match status" value="1"/>
</dbReference>
<evidence type="ECO:0000313" key="7">
    <source>
        <dbReference type="RefSeq" id="XP_025026804.1"/>
    </source>
</evidence>
<dbReference type="InterPro" id="IPR008930">
    <property type="entry name" value="Terpenoid_cyclase/PrenylTrfase"/>
</dbReference>
<dbReference type="Pfam" id="PF00207">
    <property type="entry name" value="A2M"/>
    <property type="match status" value="1"/>
</dbReference>
<dbReference type="InterPro" id="IPR018081">
    <property type="entry name" value="Anaphylatoxin_comp_syst"/>
</dbReference>
<dbReference type="InterPro" id="IPR001599">
    <property type="entry name" value="Macroglobln_a2"/>
</dbReference>
<dbReference type="InterPro" id="IPR048848">
    <property type="entry name" value="C3_CUB2"/>
</dbReference>
<dbReference type="PROSITE" id="PS50189">
    <property type="entry name" value="NTR"/>
    <property type="match status" value="1"/>
</dbReference>
<dbReference type="Pfam" id="PF01835">
    <property type="entry name" value="MG2"/>
    <property type="match status" value="1"/>
</dbReference>
<dbReference type="Gene3D" id="2.60.120.1540">
    <property type="match status" value="1"/>
</dbReference>
<dbReference type="SMART" id="SM00643">
    <property type="entry name" value="C345C"/>
    <property type="match status" value="1"/>
</dbReference>
<dbReference type="Proteomes" id="UP000695026">
    <property type="component" value="Unplaced"/>
</dbReference>
<evidence type="ECO:0000256" key="1">
    <source>
        <dbReference type="ARBA" id="ARBA00004613"/>
    </source>
</evidence>
<evidence type="ECO:0000313" key="6">
    <source>
        <dbReference type="Proteomes" id="UP000695026"/>
    </source>
</evidence>
<dbReference type="GeneID" id="103066229"/>
<dbReference type="InterPro" id="IPR041555">
    <property type="entry name" value="MG3"/>
</dbReference>
<dbReference type="SUPFAM" id="SSF50242">
    <property type="entry name" value="TIMP-like"/>
    <property type="match status" value="1"/>
</dbReference>
<dbReference type="InterPro" id="IPR050473">
    <property type="entry name" value="A2M/Complement_sys"/>
</dbReference>
<dbReference type="Gene3D" id="2.60.40.1930">
    <property type="match status" value="3"/>
</dbReference>
<gene>
    <name evidence="7" type="primary">LOC103066229</name>
</gene>
<dbReference type="FunFam" id="2.60.40.10:FF:000155">
    <property type="entry name" value="complement C3 isoform X1"/>
    <property type="match status" value="1"/>
</dbReference>
<dbReference type="Pfam" id="PF07678">
    <property type="entry name" value="TED_complement"/>
    <property type="match status" value="1"/>
</dbReference>
<name>A0A9F5J4T4_PYTBI</name>
<dbReference type="SMART" id="SM01361">
    <property type="entry name" value="A2M_recep"/>
    <property type="match status" value="1"/>
</dbReference>
<dbReference type="InterPro" id="IPR018933">
    <property type="entry name" value="Netrin_module_non-TIMP"/>
</dbReference>
<dbReference type="Pfam" id="PF01759">
    <property type="entry name" value="NTR"/>
    <property type="match status" value="1"/>
</dbReference>
<dbReference type="SUPFAM" id="SSF49410">
    <property type="entry name" value="Alpha-macroglobulin receptor domain"/>
    <property type="match status" value="1"/>
</dbReference>
<dbReference type="Pfam" id="PF17790">
    <property type="entry name" value="MG1"/>
    <property type="match status" value="1"/>
</dbReference>
<evidence type="ECO:0000256" key="2">
    <source>
        <dbReference type="ARBA" id="ARBA00022525"/>
    </source>
</evidence>
<dbReference type="Pfam" id="PF17791">
    <property type="entry name" value="MG3"/>
    <property type="match status" value="1"/>
</dbReference>
<dbReference type="GO" id="GO:0005615">
    <property type="term" value="C:extracellular space"/>
    <property type="evidence" value="ECO:0007669"/>
    <property type="project" value="InterPro"/>
</dbReference>
<proteinExistence type="predicted"/>
<sequence>MEGTALYLIAALMFCFPATSYSQLYSLILPNVLWTDCEEKIVLEAHGLNIPVNVIITVFNFPEKSLELYKTRVILDPANGMMATAVIKIAASQMNRESKQNQYVLVEARCTQFILHKVVLTALHSGYIFIKTDKDIYRPGSFVHTHIFSSDHNLMSLDKVVAVRLQAPEGIVIHQKRVLQHDFSRPFNLPEDASLGTWKIEANYENTPQTTFSAEFEVQRAELPGFEVRVEPSKKYFYINEKEFKVSIIARFLWGKGVNGVAFVHYGVQMDNTKNTIAGSLKKILINDGRGEAILTTAMMQNRFHNLTELIGHFLYVSATVSTESGPYLIVTEEASFNIVAIPYEINLTKTSQHFKPGMPYDLMVYVSNPDGSPAPKVSVVAELLDTTEWQTAVTNSDGAALLILNVPQGKKEISIRVKTNDQSLPAENQASKTIVTTAYETQEGSGNYLHVQVLNTGVKVGDNLQVKFIINPNLQTEYFTYLILNKGKVLTAQRQPRPNGQNEVTLFLHITPNFIPSFRIVTYCLIGSKEIVADSVWVDVKDTCIGTLVLKGESSKKENYLQPSAAMKIKLEGDAGSRVGVVIMDKRVNVHRITQKKIWESVEENDIGCTPGGGRNNLAVFTDAGLALETNIKLSTLIRLDRRCPQHTKRHRRSIQLYKASTVAQDEDQGQDWTLQKCCEYGMLCHDCEKQVGFMPGQNACKNIFLECCRFHKNIQNVKQRDKRSTEVFMDEFMLNEDIIIRSLFPESWLWQSLQLYTYPEGGSSEIRLFLKDTITTWETVAVGISKETGICVSEPYPITTWKNFFIDLQLPNSVVRNEQTEIQAILYNYQEKDITVRVHWLYKDNFCSASTAKASYQQVVIVKSQSFIVLPFVIVPLNLGEQNVEVTAAIWNEFLGDGVQKRFTVVPEGMPQEIVKIVDLHPAQSRNGVQVIRIPAYELTDIVPLSPLVTRITLARNPRAEFIETYINMDKVHGFFITPDGDEETNIIAMTPLTSVTHYFDNTGQWDKIGTDDRSDAIQKIMHGYRLQLSFMQVDYSYYPHRGTKSSTWLTAFIAKVFTMAFKVVVINNSPVICGAIQWLIQERQKPEGIFHEEAPPHFPAIMGGLEHGEPSVLLTAFVLISIVESKEICIEGFSGLENSITKAKNYLSERYESLTQPYTVAVVSYALALAGGLTDETVLMTASTERSHWEDQNNHNVTVEGTSYALLALLRMKKFEYIEAVIMWLMWQNYIGNIYENTQSTTMILQAFTQYHLDMTASQDQNMFVSVFLPHRTPVRYKFDENMIISRSLETHFNEDFTVEASGKGHVTLTITMKYHKKVQNEKAQCKNFNLQVSVEEIKLGKEEPDKALPRAINIKICARYLGVTGAENTIIDISMLSGFQPDIEELKKLYEEVISNVVFGKGKLLIYLNLVSHITDTCLQLRAVGPKLADNFIQPGSVKIYTYDAPDHYCIMFYHTSYADGLLNKVCHNSVCQCMEENCDLQNVEKRSISIRERIVRACSLEVGYVYKTRLIKTEEIQHYFYYTMEILNILKQGSDEQAVHQTRIFIAHPKCNKTLELEKNTDYLIWSLKTDVWFTRQYYYLISQHTWIEKWPNQEECQEKKYQQLCEDLEEFDRTLTISGCESI</sequence>
<dbReference type="SUPFAM" id="SSF48239">
    <property type="entry name" value="Terpenoid cyclases/Protein prenyltransferases"/>
    <property type="match status" value="1"/>
</dbReference>
<dbReference type="InterPro" id="IPR011625">
    <property type="entry name" value="A2M_N_BRD"/>
</dbReference>
<protein>
    <submittedName>
        <fullName evidence="7">Complement C3-like isoform X1</fullName>
    </submittedName>
</protein>
<dbReference type="Gene3D" id="6.20.50.160">
    <property type="match status" value="1"/>
</dbReference>